<evidence type="ECO:0000313" key="1">
    <source>
        <dbReference type="EMBL" id="WZB85959.1"/>
    </source>
</evidence>
<dbReference type="EMBL" id="CP150886">
    <property type="protein sequence ID" value="WZB85959.1"/>
    <property type="molecule type" value="Genomic_DNA"/>
</dbReference>
<evidence type="ECO:0000313" key="2">
    <source>
        <dbReference type="Proteomes" id="UP001483337"/>
    </source>
</evidence>
<organism evidence="1 2">
    <name type="scientific">Okeanomitos corallinicola TIOX110</name>
    <dbReference type="NCBI Taxonomy" id="3133117"/>
    <lineage>
        <taxon>Bacteria</taxon>
        <taxon>Bacillati</taxon>
        <taxon>Cyanobacteriota</taxon>
        <taxon>Cyanophyceae</taxon>
        <taxon>Nostocales</taxon>
        <taxon>Aphanizomenonaceae</taxon>
        <taxon>Okeanomitos</taxon>
    </lineage>
</organism>
<accession>A0ABZ2ULP6</accession>
<keyword evidence="2" id="KW-1185">Reference proteome</keyword>
<gene>
    <name evidence="1" type="ORF">WJM97_11055</name>
</gene>
<sequence length="143" mass="16223">MVVTTQNSVQGEFATSANSAPRSIVGSRAQIHTRRPSTWNDLTETETSLLDFLRCKGKLSELSPTETKQKLLNYFREGDRFERLVNVADKEPPRVRAMLGAIGQELGKSRDILVKIKKGLNPVSRFDFGNLRNLRYAKEWQAK</sequence>
<dbReference type="Proteomes" id="UP001483337">
    <property type="component" value="Chromosome"/>
</dbReference>
<protein>
    <submittedName>
        <fullName evidence="1">Uncharacterized protein</fullName>
    </submittedName>
</protein>
<reference evidence="1 2" key="1">
    <citation type="submission" date="2024-04" db="EMBL/GenBank/DDBJ databases">
        <title>Okeanomitos corallinicola gen. &amp; sp. nov. (Nostocales, Cyanobacteria), a new toxic marine heterocyst-forming cyanobacterium from a coral reef.</title>
        <authorList>
            <person name="Li H."/>
            <person name="Li R."/>
            <person name="Kang J."/>
            <person name="Hii K.S."/>
            <person name="Mohamed H.F."/>
            <person name="Xu X."/>
            <person name="Luo Z."/>
        </authorList>
    </citation>
    <scope>NUCLEOTIDE SEQUENCE [LARGE SCALE GENOMIC DNA]</scope>
    <source>
        <strain evidence="1 2">TIOX110</strain>
    </source>
</reference>
<dbReference type="RefSeq" id="WP_353928876.1">
    <property type="nucleotide sequence ID" value="NZ_CP150886.1"/>
</dbReference>
<proteinExistence type="predicted"/>
<name>A0ABZ2ULP6_9CYAN</name>